<name>A0A9P3HD50_9FUNG</name>
<protein>
    <submittedName>
        <fullName evidence="1">Uncharacterized protein</fullName>
    </submittedName>
</protein>
<reference evidence="1" key="1">
    <citation type="submission" date="2021-11" db="EMBL/GenBank/DDBJ databases">
        <authorList>
            <person name="Herlambang A."/>
            <person name="Guo Y."/>
            <person name="Takashima Y."/>
            <person name="Nishizawa T."/>
        </authorList>
    </citation>
    <scope>NUCLEOTIDE SEQUENCE</scope>
    <source>
        <strain evidence="1">E1425</strain>
    </source>
</reference>
<evidence type="ECO:0000313" key="1">
    <source>
        <dbReference type="EMBL" id="GJJ74442.1"/>
    </source>
</evidence>
<keyword evidence="2" id="KW-1185">Reference proteome</keyword>
<dbReference type="Gene3D" id="3.80.10.10">
    <property type="entry name" value="Ribonuclease Inhibitor"/>
    <property type="match status" value="1"/>
</dbReference>
<comment type="caution">
    <text evidence="1">The sequence shown here is derived from an EMBL/GenBank/DDBJ whole genome shotgun (WGS) entry which is preliminary data.</text>
</comment>
<gene>
    <name evidence="1" type="ORF">EMPS_06800</name>
</gene>
<organism evidence="1 2">
    <name type="scientific">Entomortierella parvispora</name>
    <dbReference type="NCBI Taxonomy" id="205924"/>
    <lineage>
        <taxon>Eukaryota</taxon>
        <taxon>Fungi</taxon>
        <taxon>Fungi incertae sedis</taxon>
        <taxon>Mucoromycota</taxon>
        <taxon>Mortierellomycotina</taxon>
        <taxon>Mortierellomycetes</taxon>
        <taxon>Mortierellales</taxon>
        <taxon>Mortierellaceae</taxon>
        <taxon>Entomortierella</taxon>
    </lineage>
</organism>
<proteinExistence type="predicted"/>
<dbReference type="InterPro" id="IPR032675">
    <property type="entry name" value="LRR_dom_sf"/>
</dbReference>
<accession>A0A9P3HD50</accession>
<dbReference type="OrthoDB" id="2401771at2759"/>
<dbReference type="Proteomes" id="UP000827284">
    <property type="component" value="Unassembled WGS sequence"/>
</dbReference>
<reference evidence="1" key="2">
    <citation type="journal article" date="2022" name="Microbiol. Resour. Announc.">
        <title>Whole-Genome Sequence of Entomortierella parvispora E1425, a Mucoromycotan Fungus Associated with Burkholderiaceae-Related Endosymbiotic Bacteria.</title>
        <authorList>
            <person name="Herlambang A."/>
            <person name="Guo Y."/>
            <person name="Takashima Y."/>
            <person name="Narisawa K."/>
            <person name="Ohta H."/>
            <person name="Nishizawa T."/>
        </authorList>
    </citation>
    <scope>NUCLEOTIDE SEQUENCE</scope>
    <source>
        <strain evidence="1">E1425</strain>
    </source>
</reference>
<dbReference type="AlphaFoldDB" id="A0A9P3HD50"/>
<sequence>MALQHHALELPEIITRIGQFLPLWTGHGLSREFNPTPLLSCALVSKLFRSQLLPTLWYIYDGFRMRSIPAHILAKYSPYFRIITSTGPFKGPFHCRNLIELWTVYGQEWSRDLLVSNPGLKRLVWGGPFHRRIETLEQQQEWELELKALMGLARLDEFRTSGFSLGEGIFVKVLRNNASQLMNLQMMSRVAGVTSIEGLELPFLTELQVAFGEEESPAMVDLVRCCPRLQRLSLTGSKTRRANSTATVSAMMNLLENANNWDNNNLNNDQALAAAAAAASTTSSHGHGYEDVDPEIIRLSKNLKECCPELSSIKITSNLSNMLKSDCFLNGSECAALIQSCGRLESFSADMVSLVHYQSPMDHHAPGDHTPQETELYNLHFQQSSSRMESPLTEALIRHGEVSLKTLSLSFHETEAESHVNRIQEMRSIQRLKGALRGLKELQLSWDATLAVRVNNNESTATAAAPDSAPLVNVDPRVAAVDEFSKQSWGSTEMESLAIHGLYMCDTSSPALSTLSSAPANASIEPPATTTAQEVELSKLGWRPVKTTRTEARDLHWRDQIERRQQALYQQRTSGLETQTRELLVSLGPLRQLKHVCLNHTSYERAAP</sequence>
<dbReference type="EMBL" id="BQFW01000009">
    <property type="protein sequence ID" value="GJJ74442.1"/>
    <property type="molecule type" value="Genomic_DNA"/>
</dbReference>
<evidence type="ECO:0000313" key="2">
    <source>
        <dbReference type="Proteomes" id="UP000827284"/>
    </source>
</evidence>